<organism evidence="1 2">
    <name type="scientific">Fragilariopsis cylindrus CCMP1102</name>
    <dbReference type="NCBI Taxonomy" id="635003"/>
    <lineage>
        <taxon>Eukaryota</taxon>
        <taxon>Sar</taxon>
        <taxon>Stramenopiles</taxon>
        <taxon>Ochrophyta</taxon>
        <taxon>Bacillariophyta</taxon>
        <taxon>Bacillariophyceae</taxon>
        <taxon>Bacillariophycidae</taxon>
        <taxon>Bacillariales</taxon>
        <taxon>Bacillariaceae</taxon>
        <taxon>Fragilariopsis</taxon>
    </lineage>
</organism>
<gene>
    <name evidence="1" type="ORF">FRACYDRAFT_268707</name>
</gene>
<dbReference type="EMBL" id="KV784357">
    <property type="protein sequence ID" value="OEU17477.1"/>
    <property type="molecule type" value="Genomic_DNA"/>
</dbReference>
<protein>
    <submittedName>
        <fullName evidence="1">Uncharacterized protein</fullName>
    </submittedName>
</protein>
<reference evidence="1 2" key="1">
    <citation type="submission" date="2016-09" db="EMBL/GenBank/DDBJ databases">
        <title>Extensive genetic diversity and differential bi-allelic expression allows diatom success in the polar Southern Ocean.</title>
        <authorList>
            <consortium name="DOE Joint Genome Institute"/>
            <person name="Mock T."/>
            <person name="Otillar R.P."/>
            <person name="Strauss J."/>
            <person name="Dupont C."/>
            <person name="Frickenhaus S."/>
            <person name="Maumus F."/>
            <person name="Mcmullan M."/>
            <person name="Sanges R."/>
            <person name="Schmutz J."/>
            <person name="Toseland A."/>
            <person name="Valas R."/>
            <person name="Veluchamy A."/>
            <person name="Ward B.J."/>
            <person name="Allen A."/>
            <person name="Barry K."/>
            <person name="Falciatore A."/>
            <person name="Ferrante M."/>
            <person name="Fortunato A.E."/>
            <person name="Gloeckner G."/>
            <person name="Gruber A."/>
            <person name="Hipkin R."/>
            <person name="Janech M."/>
            <person name="Kroth P."/>
            <person name="Leese F."/>
            <person name="Lindquist E."/>
            <person name="Lyon B.R."/>
            <person name="Martin J."/>
            <person name="Mayer C."/>
            <person name="Parker M."/>
            <person name="Quesneville H."/>
            <person name="Raymond J."/>
            <person name="Uhlig C."/>
            <person name="Valentin K.U."/>
            <person name="Worden A.Z."/>
            <person name="Armbrust E.V."/>
            <person name="Bowler C."/>
            <person name="Green B."/>
            <person name="Moulton V."/>
            <person name="Van Oosterhout C."/>
            <person name="Grigoriev I."/>
        </authorList>
    </citation>
    <scope>NUCLEOTIDE SEQUENCE [LARGE SCALE GENOMIC DNA]</scope>
    <source>
        <strain evidence="1 2">CCMP1102</strain>
    </source>
</reference>
<evidence type="ECO:0000313" key="1">
    <source>
        <dbReference type="EMBL" id="OEU17477.1"/>
    </source>
</evidence>
<evidence type="ECO:0000313" key="2">
    <source>
        <dbReference type="Proteomes" id="UP000095751"/>
    </source>
</evidence>
<sequence>MTSITEFIDRFNQFELDTENKFTKLREEHKLDFTKLREEHKLGITKLETRILKLRTDVTIPLETRVSKLERKVDELGTHCTDLHDIVELNMNLSHRIGRSATHEHLMGTR</sequence>
<dbReference type="AlphaFoldDB" id="A0A1E7FH61"/>
<name>A0A1E7FH61_9STRA</name>
<dbReference type="KEGG" id="fcy:FRACYDRAFT_268707"/>
<proteinExistence type="predicted"/>
<dbReference type="InParanoid" id="A0A1E7FH61"/>
<keyword evidence="2" id="KW-1185">Reference proteome</keyword>
<accession>A0A1E7FH61</accession>
<dbReference type="Proteomes" id="UP000095751">
    <property type="component" value="Unassembled WGS sequence"/>
</dbReference>